<gene>
    <name evidence="1" type="ORF">GCM10025868_04590</name>
</gene>
<dbReference type="InterPro" id="IPR046275">
    <property type="entry name" value="DUF6308"/>
</dbReference>
<proteinExistence type="predicted"/>
<name>A0ABQ6JCP1_9ACTN</name>
<keyword evidence="2" id="KW-1185">Reference proteome</keyword>
<protein>
    <submittedName>
        <fullName evidence="1">Uncharacterized protein</fullName>
    </submittedName>
</protein>
<organism evidence="1 2">
    <name type="scientific">Angustibacter aerolatus</name>
    <dbReference type="NCBI Taxonomy" id="1162965"/>
    <lineage>
        <taxon>Bacteria</taxon>
        <taxon>Bacillati</taxon>
        <taxon>Actinomycetota</taxon>
        <taxon>Actinomycetes</taxon>
        <taxon>Kineosporiales</taxon>
        <taxon>Kineosporiaceae</taxon>
    </lineage>
</organism>
<dbReference type="Proteomes" id="UP001157017">
    <property type="component" value="Unassembled WGS sequence"/>
</dbReference>
<evidence type="ECO:0000313" key="2">
    <source>
        <dbReference type="Proteomes" id="UP001157017"/>
    </source>
</evidence>
<accession>A0ABQ6JCP1</accession>
<reference evidence="2" key="1">
    <citation type="journal article" date="2019" name="Int. J. Syst. Evol. Microbiol.">
        <title>The Global Catalogue of Microorganisms (GCM) 10K type strain sequencing project: providing services to taxonomists for standard genome sequencing and annotation.</title>
        <authorList>
            <consortium name="The Broad Institute Genomics Platform"/>
            <consortium name="The Broad Institute Genome Sequencing Center for Infectious Disease"/>
            <person name="Wu L."/>
            <person name="Ma J."/>
        </authorList>
    </citation>
    <scope>NUCLEOTIDE SEQUENCE [LARGE SCALE GENOMIC DNA]</scope>
    <source>
        <strain evidence="2">NBRC 108730</strain>
    </source>
</reference>
<dbReference type="EMBL" id="BSUZ01000001">
    <property type="protein sequence ID" value="GMA85209.1"/>
    <property type="molecule type" value="Genomic_DNA"/>
</dbReference>
<comment type="caution">
    <text evidence="1">The sequence shown here is derived from an EMBL/GenBank/DDBJ whole genome shotgun (WGS) entry which is preliminary data.</text>
</comment>
<dbReference type="Pfam" id="PF19827">
    <property type="entry name" value="DUF6308"/>
    <property type="match status" value="1"/>
</dbReference>
<evidence type="ECO:0000313" key="1">
    <source>
        <dbReference type="EMBL" id="GMA85209.1"/>
    </source>
</evidence>
<sequence>MGGSASLLRAIGPDQDLADTDEPLTEAWPAWRLFRHLDGIPGIGRTKASKAMARKRPRLVPIYDRVVGRVTATKCSQWAPLRAALQQDDFALVQRLRRLRRLAGLSPRVTVLRVLDVIAWMDGDDGRRNTAVLAAKTS</sequence>